<sequence>MKWKRWLVFGLVFLLVASVGAMIRAATISEKYTNAGQEFGLEFIPGVPVEVELTIVSSDGDPFTPSNFPTADSVTVTGKFVDDYGNAVDVTGDGNPDIYTFVEDNSTPGRWLANITVGNVTPGAYTLRIEAIAQNTTTGEILDNATIEHEVWIAGGKYWVLKADVKDGDEIKVGSLSIKIASLSDIGAILDLGNLSTRSITDDDEDGILVTKLDTNLDGVDDTWMLIQKASDDSKTYTVSFYSDDPNFLDQFNTTEDVKILSNSVERKNVVLKDHSNYKSYILWDTGLLSFFKATDYYIIPRQGYNYWKEGWGQANTEYVTVIKRTSYLGGLFGSEEKVFEGPIFNRNIKIDDVITLRGTWLHNMYNSQYRSIWEIARGLADIRFPKGDFELRTRDVKDLATTTSDEVWRGGHNPLVKPLRSLFGSELTKQDWEELLNFQVSDDDSDSS</sequence>
<proteinExistence type="predicted"/>
<dbReference type="EMBL" id="GQ254849">
    <property type="protein sequence ID" value="ACV03427.1"/>
    <property type="molecule type" value="Genomic_DNA"/>
</dbReference>
<keyword evidence="1" id="KW-0614">Plasmid</keyword>
<name>C8BNC0_9EURY</name>
<protein>
    <submittedName>
        <fullName evidence="1">Uncharacterized protein</fullName>
    </submittedName>
</protein>
<evidence type="ECO:0000313" key="1">
    <source>
        <dbReference type="EMBL" id="ACV03427.1"/>
    </source>
</evidence>
<dbReference type="AlphaFoldDB" id="C8BNC0"/>
<geneLocation type="plasmid" evidence="1">
    <name>pAMT11</name>
</geneLocation>
<accession>C8BNC0</accession>
<reference evidence="1" key="1">
    <citation type="journal article" date="2011" name="Res. Microbiol.">
        <title>pAMT11, a novel plasmid isolated from a Thermococcus sp. strain closely related to the virus-like integrated element TKV1 of the Thermococcus kodakaraensis genome.</title>
        <authorList>
            <person name="Gonnet M."/>
            <person name="Erauso G."/>
            <person name="Prieur D."/>
            <person name="Le Romancer M."/>
        </authorList>
    </citation>
    <scope>NUCLEOTIDE SEQUENCE</scope>
    <source>
        <strain evidence="1">AMT11</strain>
        <plasmid evidence="1">pAMT11</plasmid>
    </source>
</reference>
<dbReference type="RefSeq" id="WP_012806024.1">
    <property type="nucleotide sequence ID" value="NC_013177.1"/>
</dbReference>
<organism evidence="1">
    <name type="scientific">Thermococcus sp. AMT11</name>
    <dbReference type="NCBI Taxonomy" id="563043"/>
    <lineage>
        <taxon>Archaea</taxon>
        <taxon>Methanobacteriati</taxon>
        <taxon>Methanobacteriota</taxon>
        <taxon>Thermococci</taxon>
        <taxon>Thermococcales</taxon>
        <taxon>Thermococcaceae</taxon>
        <taxon>Thermococcus</taxon>
    </lineage>
</organism>